<feature type="domain" description="Major facilitator superfamily (MFS) profile" evidence="7">
    <location>
        <begin position="83"/>
        <end position="584"/>
    </location>
</feature>
<feature type="transmembrane region" description="Helical" evidence="6">
    <location>
        <begin position="146"/>
        <end position="167"/>
    </location>
</feature>
<comment type="caution">
    <text evidence="8">The sequence shown here is derived from an EMBL/GenBank/DDBJ whole genome shotgun (WGS) entry which is preliminary data.</text>
</comment>
<feature type="transmembrane region" description="Helical" evidence="6">
    <location>
        <begin position="449"/>
        <end position="472"/>
    </location>
</feature>
<evidence type="ECO:0000313" key="9">
    <source>
        <dbReference type="Proteomes" id="UP001138500"/>
    </source>
</evidence>
<feature type="transmembrane region" description="Helical" evidence="6">
    <location>
        <begin position="389"/>
        <end position="409"/>
    </location>
</feature>
<feature type="transmembrane region" description="Helical" evidence="6">
    <location>
        <begin position="352"/>
        <end position="374"/>
    </location>
</feature>
<evidence type="ECO:0000256" key="6">
    <source>
        <dbReference type="SAM" id="Phobius"/>
    </source>
</evidence>
<dbReference type="PANTHER" id="PTHR23501:SF43">
    <property type="entry name" value="MULTIDRUG TRANSPORTER, PUTATIVE (AFU_ORTHOLOGUE AFUA_6G03040)-RELATED"/>
    <property type="match status" value="1"/>
</dbReference>
<feature type="transmembrane region" description="Helical" evidence="6">
    <location>
        <begin position="207"/>
        <end position="228"/>
    </location>
</feature>
<dbReference type="InterPro" id="IPR020846">
    <property type="entry name" value="MFS_dom"/>
</dbReference>
<evidence type="ECO:0000256" key="5">
    <source>
        <dbReference type="SAM" id="MobiDB-lite"/>
    </source>
</evidence>
<gene>
    <name evidence="8" type="ORF">Tdes44962_MAKER06042</name>
</gene>
<sequence length="597" mass="64574">MGGTWNVMDYVQFDMTGPDLSFPVQLYVAMKQHELWLKHMDSEGKRLERRRPSYTSEPQSRPIPPQPSDPQRLEISQWRGVVIMVSIFIGLFLSFLDTSVVAVALASIANEFGEFGNSNWVFTSYMLSYMAFGIILSRLSDIFGMAAVEIFSMLTFTAASLGCALSQSMLQLIVYRAIQGIGGSGLFSLTMVIGLRTIAPEKAQMMATYVGVTQTIAVVLGPILGGWVTSGASDSWRWIFYLNLPACIPAIVAFCLVWPWRSDVRRPSWTALRKVDVVGTLLLLLASVLLVFALQEAGAEKYAWNSPIIVAAFVVSGSAATAFVIWEIGLEKMSSSWQVEVVFPIRLLGDRALAAAFIVTTLNGFVWFVGIVGLPERFQIVSGDGPVKAGLRLLPTMGSAAVGTFIAAAMSSWINLTSYATVIASGLQVVGCGLFTSLTDTRHVSESAYGFQVLLGLGFGMSIASTTIMVLLRFLSRAQHLAVMQGCLTQMRTLGGSLGLAVATIIFHQKIDASLVLPSILSPTQLKALHESPLVISTFNQTQQAQIGQVYADAFTSQMRAIMYVAAAAFVCSLATIELHPPLPAAKQNHTASVSSD</sequence>
<evidence type="ECO:0000259" key="7">
    <source>
        <dbReference type="PROSITE" id="PS50850"/>
    </source>
</evidence>
<dbReference type="GO" id="GO:0022857">
    <property type="term" value="F:transmembrane transporter activity"/>
    <property type="evidence" value="ECO:0007669"/>
    <property type="project" value="InterPro"/>
</dbReference>
<dbReference type="GO" id="GO:0005886">
    <property type="term" value="C:plasma membrane"/>
    <property type="evidence" value="ECO:0007669"/>
    <property type="project" value="TreeGrafter"/>
</dbReference>
<keyword evidence="9" id="KW-1185">Reference proteome</keyword>
<evidence type="ECO:0000256" key="1">
    <source>
        <dbReference type="ARBA" id="ARBA00004141"/>
    </source>
</evidence>
<keyword evidence="4 6" id="KW-0472">Membrane</keyword>
<dbReference type="InterPro" id="IPR011701">
    <property type="entry name" value="MFS"/>
</dbReference>
<proteinExistence type="predicted"/>
<dbReference type="PANTHER" id="PTHR23501">
    <property type="entry name" value="MAJOR FACILITATOR SUPERFAMILY"/>
    <property type="match status" value="1"/>
</dbReference>
<accession>A0A9W7SIH7</accession>
<dbReference type="Pfam" id="PF07690">
    <property type="entry name" value="MFS_1"/>
    <property type="match status" value="1"/>
</dbReference>
<feature type="transmembrane region" description="Helical" evidence="6">
    <location>
        <begin position="416"/>
        <end position="437"/>
    </location>
</feature>
<dbReference type="SUPFAM" id="SSF103473">
    <property type="entry name" value="MFS general substrate transporter"/>
    <property type="match status" value="1"/>
</dbReference>
<feature type="transmembrane region" description="Helical" evidence="6">
    <location>
        <begin position="561"/>
        <end position="579"/>
    </location>
</feature>
<feature type="transmembrane region" description="Helical" evidence="6">
    <location>
        <begin position="173"/>
        <end position="195"/>
    </location>
</feature>
<dbReference type="PROSITE" id="PS50850">
    <property type="entry name" value="MFS"/>
    <property type="match status" value="1"/>
</dbReference>
<feature type="region of interest" description="Disordered" evidence="5">
    <location>
        <begin position="47"/>
        <end position="71"/>
    </location>
</feature>
<evidence type="ECO:0000256" key="3">
    <source>
        <dbReference type="ARBA" id="ARBA00022989"/>
    </source>
</evidence>
<reference evidence="8 9" key="2">
    <citation type="journal article" date="2021" name="Curr. Genet.">
        <title>Genetic response to nitrogen starvation in the aggressive Eucalyptus foliar pathogen Teratosphaeria destructans.</title>
        <authorList>
            <person name="Havenga M."/>
            <person name="Wingfield B.D."/>
            <person name="Wingfield M.J."/>
            <person name="Dreyer L.L."/>
            <person name="Roets F."/>
            <person name="Aylward J."/>
        </authorList>
    </citation>
    <scope>NUCLEOTIDE SEQUENCE [LARGE SCALE GENOMIC DNA]</scope>
    <source>
        <strain evidence="8">CMW44962</strain>
    </source>
</reference>
<feature type="transmembrane region" description="Helical" evidence="6">
    <location>
        <begin position="240"/>
        <end position="260"/>
    </location>
</feature>
<dbReference type="InterPro" id="IPR036259">
    <property type="entry name" value="MFS_trans_sf"/>
</dbReference>
<reference evidence="8 9" key="1">
    <citation type="journal article" date="2018" name="IMA Fungus">
        <title>IMA Genome-F 10: Nine draft genome sequences of Claviceps purpurea s.lat., including C. arundinis, C. humidiphila, and C. cf. spartinae, pseudomolecules for the pitch canker pathogen Fusarium circinatum, draft genome of Davidsoniella eucalypti, Grosmannia galeiformis, Quambalaria eucalypti, and Teratosphaeria destructans.</title>
        <authorList>
            <person name="Wingfield B.D."/>
            <person name="Liu M."/>
            <person name="Nguyen H.D."/>
            <person name="Lane F.A."/>
            <person name="Morgan S.W."/>
            <person name="De Vos L."/>
            <person name="Wilken P.M."/>
            <person name="Duong T.A."/>
            <person name="Aylward J."/>
            <person name="Coetzee M.P."/>
            <person name="Dadej K."/>
            <person name="De Beer Z.W."/>
            <person name="Findlay W."/>
            <person name="Havenga M."/>
            <person name="Kolarik M."/>
            <person name="Menzies J.G."/>
            <person name="Naidoo K."/>
            <person name="Pochopski O."/>
            <person name="Shoukouhi P."/>
            <person name="Santana Q.C."/>
            <person name="Seifert K.A."/>
            <person name="Soal N."/>
            <person name="Steenkamp E.T."/>
            <person name="Tatham C.T."/>
            <person name="van der Nest M.A."/>
            <person name="Wingfield M.J."/>
        </authorList>
    </citation>
    <scope>NUCLEOTIDE SEQUENCE [LARGE SCALE GENOMIC DNA]</scope>
    <source>
        <strain evidence="8">CMW44962</strain>
    </source>
</reference>
<dbReference type="EMBL" id="RIBY02002522">
    <property type="protein sequence ID" value="KAH9810508.1"/>
    <property type="molecule type" value="Genomic_DNA"/>
</dbReference>
<dbReference type="Proteomes" id="UP001138500">
    <property type="component" value="Unassembled WGS sequence"/>
</dbReference>
<name>A0A9W7SIH7_9PEZI</name>
<organism evidence="8 9">
    <name type="scientific">Teratosphaeria destructans</name>
    <dbReference type="NCBI Taxonomy" id="418781"/>
    <lineage>
        <taxon>Eukaryota</taxon>
        <taxon>Fungi</taxon>
        <taxon>Dikarya</taxon>
        <taxon>Ascomycota</taxon>
        <taxon>Pezizomycotina</taxon>
        <taxon>Dothideomycetes</taxon>
        <taxon>Dothideomycetidae</taxon>
        <taxon>Mycosphaerellales</taxon>
        <taxon>Teratosphaeriaceae</taxon>
        <taxon>Teratosphaeria</taxon>
    </lineage>
</organism>
<keyword evidence="3 6" id="KW-1133">Transmembrane helix</keyword>
<dbReference type="OrthoDB" id="440553at2759"/>
<evidence type="ECO:0000313" key="8">
    <source>
        <dbReference type="EMBL" id="KAH9810508.1"/>
    </source>
</evidence>
<comment type="subcellular location">
    <subcellularLocation>
        <location evidence="1">Membrane</location>
        <topology evidence="1">Multi-pass membrane protein</topology>
    </subcellularLocation>
</comment>
<keyword evidence="2 6" id="KW-0812">Transmembrane</keyword>
<evidence type="ECO:0000256" key="4">
    <source>
        <dbReference type="ARBA" id="ARBA00023136"/>
    </source>
</evidence>
<dbReference type="PRINTS" id="PR01036">
    <property type="entry name" value="TCRTETB"/>
</dbReference>
<dbReference type="Gene3D" id="1.20.1250.20">
    <property type="entry name" value="MFS general substrate transporter like domains"/>
    <property type="match status" value="1"/>
</dbReference>
<evidence type="ECO:0000256" key="2">
    <source>
        <dbReference type="ARBA" id="ARBA00022692"/>
    </source>
</evidence>
<dbReference type="AlphaFoldDB" id="A0A9W7SIH7"/>
<protein>
    <submittedName>
        <fullName evidence="8">Major facilitator superfamily domain, general substrate transporter</fullName>
    </submittedName>
</protein>
<feature type="transmembrane region" description="Helical" evidence="6">
    <location>
        <begin position="81"/>
        <end position="108"/>
    </location>
</feature>
<feature type="transmembrane region" description="Helical" evidence="6">
    <location>
        <begin position="272"/>
        <end position="294"/>
    </location>
</feature>
<feature type="transmembrane region" description="Helical" evidence="6">
    <location>
        <begin position="306"/>
        <end position="326"/>
    </location>
</feature>
<feature type="transmembrane region" description="Helical" evidence="6">
    <location>
        <begin position="120"/>
        <end position="139"/>
    </location>
</feature>